<evidence type="ECO:0000313" key="2">
    <source>
        <dbReference type="EMBL" id="MCA5892890.1"/>
    </source>
</evidence>
<comment type="caution">
    <text evidence="2">The sequence shown here is derived from an EMBL/GenBank/DDBJ whole genome shotgun (WGS) entry which is preliminary data.</text>
</comment>
<sequence>MTVPQQDRPTVTVGVPVYNAQRYLERTLTALRDQDLTDIEVVISDNGSTDATRDIVRRFVEADDRFSLLTVDRNVGMPRNYNRVLDAARAPLFMWNASDDTVRPGHLRACVAALADHPDAALAFSQVVYVDEHDRISGRMDDDGLDFRTVGPAERVRTFLDRDVYQAIGYGAVIRTDFLRRVGGMPVYFSSDMALGVRMALRSTWLQVDEPLYQARRHEAQSNKLRTADIADQSRIIDPDRPRRYGFPEWYLTYRLVREVVTAPVPWPERGRALQAVAQGWSLPNWRLLGFDVKRNLVRLTRGRYVGTHEVSPS</sequence>
<dbReference type="EMBL" id="JAIXCQ010000003">
    <property type="protein sequence ID" value="MCA5892890.1"/>
    <property type="molecule type" value="Genomic_DNA"/>
</dbReference>
<feature type="domain" description="Glycosyltransferase 2-like" evidence="1">
    <location>
        <begin position="12"/>
        <end position="181"/>
    </location>
</feature>
<dbReference type="PANTHER" id="PTHR22916">
    <property type="entry name" value="GLYCOSYLTRANSFERASE"/>
    <property type="match status" value="1"/>
</dbReference>
<dbReference type="RefSeq" id="WP_225564651.1">
    <property type="nucleotide sequence ID" value="NZ_JAIXCQ010000003.1"/>
</dbReference>
<gene>
    <name evidence="2" type="ORF">LEP48_05910</name>
</gene>
<dbReference type="CDD" id="cd00761">
    <property type="entry name" value="Glyco_tranf_GTA_type"/>
    <property type="match status" value="1"/>
</dbReference>
<dbReference type="SUPFAM" id="SSF53448">
    <property type="entry name" value="Nucleotide-diphospho-sugar transferases"/>
    <property type="match status" value="1"/>
</dbReference>
<dbReference type="InterPro" id="IPR029044">
    <property type="entry name" value="Nucleotide-diphossugar_trans"/>
</dbReference>
<evidence type="ECO:0000259" key="1">
    <source>
        <dbReference type="Pfam" id="PF00535"/>
    </source>
</evidence>
<name>A0ABS7ZCX7_9MICO</name>
<dbReference type="Gene3D" id="3.90.550.10">
    <property type="entry name" value="Spore Coat Polysaccharide Biosynthesis Protein SpsA, Chain A"/>
    <property type="match status" value="1"/>
</dbReference>
<evidence type="ECO:0000313" key="3">
    <source>
        <dbReference type="Proteomes" id="UP001319870"/>
    </source>
</evidence>
<dbReference type="InterPro" id="IPR001173">
    <property type="entry name" value="Glyco_trans_2-like"/>
</dbReference>
<organism evidence="2 3">
    <name type="scientific">Isoptericola luteus</name>
    <dbReference type="NCBI Taxonomy" id="2879484"/>
    <lineage>
        <taxon>Bacteria</taxon>
        <taxon>Bacillati</taxon>
        <taxon>Actinomycetota</taxon>
        <taxon>Actinomycetes</taxon>
        <taxon>Micrococcales</taxon>
        <taxon>Promicromonosporaceae</taxon>
        <taxon>Isoptericola</taxon>
    </lineage>
</organism>
<dbReference type="Proteomes" id="UP001319870">
    <property type="component" value="Unassembled WGS sequence"/>
</dbReference>
<reference evidence="2 3" key="1">
    <citation type="submission" date="2021-09" db="EMBL/GenBank/DDBJ databases">
        <title>Isoptericola luteus sp. nov., a novel bacterium isolated from Harbin, the capital city of Heilongjiang province.</title>
        <authorList>
            <person name="Li J."/>
        </authorList>
    </citation>
    <scope>NUCLEOTIDE SEQUENCE [LARGE SCALE GENOMIC DNA]</scope>
    <source>
        <strain evidence="2 3">NEAU-Y5</strain>
    </source>
</reference>
<dbReference type="Pfam" id="PF00535">
    <property type="entry name" value="Glycos_transf_2"/>
    <property type="match status" value="1"/>
</dbReference>
<proteinExistence type="predicted"/>
<accession>A0ABS7ZCX7</accession>
<keyword evidence="3" id="KW-1185">Reference proteome</keyword>
<protein>
    <submittedName>
        <fullName evidence="2">Glycosyltransferase family 2 protein</fullName>
    </submittedName>
</protein>
<dbReference type="PANTHER" id="PTHR22916:SF56">
    <property type="entry name" value="GLYCOSYL TRANSFERASE"/>
    <property type="match status" value="1"/>
</dbReference>